<dbReference type="InterPro" id="IPR035965">
    <property type="entry name" value="PAS-like_dom_sf"/>
</dbReference>
<dbReference type="SMART" id="SM00331">
    <property type="entry name" value="PP2C_SIG"/>
    <property type="match status" value="1"/>
</dbReference>
<dbReference type="CDD" id="cd00130">
    <property type="entry name" value="PAS"/>
    <property type="match status" value="2"/>
</dbReference>
<feature type="domain" description="PAS" evidence="2">
    <location>
        <begin position="22"/>
        <end position="86"/>
    </location>
</feature>
<dbReference type="InterPro" id="IPR013656">
    <property type="entry name" value="PAS_4"/>
</dbReference>
<keyword evidence="1" id="KW-0378">Hydrolase</keyword>
<dbReference type="Pfam" id="PF01590">
    <property type="entry name" value="GAF"/>
    <property type="match status" value="1"/>
</dbReference>
<dbReference type="Gene3D" id="3.30.450.40">
    <property type="match status" value="1"/>
</dbReference>
<dbReference type="PROSITE" id="PS50112">
    <property type="entry name" value="PAS"/>
    <property type="match status" value="2"/>
</dbReference>
<sequence length="701" mass="75072">MSRSDPPGAGLDGAGPLAPGGLLDVLAIAAAVLDAQGRIVFWSPQAEDLFGYTAEEALGRPAAKLLVDDQEFERVLTLFARVMAGEGPYVGTFPVRHKDGHRLLTEFRNVRLQDEHGRVYALGLASDRETVRRVERDLALSERLVSHSPVGLAVLDTDLRYVLVNPALERIDGLPAEEHLGRRAGEMLPFLDTDAVESVMRRVLADGIPLVNRRSVGYPPSDPETEHAWRASYFRLEDLSGRVIGLAVSVLDVTEQHQVAIEAAQARSRLALIADASVRVGTTLDLDTTALELADIAVPELADIAAVDVLESVLDIVGVGRGTDAPPGGLAFRALAVKAARPTPAGLAADPVGEPAAYGADRLVTRCVATGRPVLVARVRPEDLPRIARDGQAARLLAEAGLRSYLAVPLIARSEVIGVLDLKRTDTPRPFDHDDVVLASELAARAAVSIDNARWYQSQRHAARALQRHLLPHHPSLRPGLEIASRYRPAGAAVDIGGDWFDVIPLAGDKTALVIGDVMGRGINAAATMGQLRTATRTLADLDLAPDEVLYHLDRITAGLDDTIATCVYAVHDPHLARYCIAGAGHLPPVLIPVDRAPELVNLPTGSPLGVGKGDFRAVIVDFSVGHQLALYTDGLVETRDQDIDARLQVLLNLLGDRPGSPEETCDLLLDSLHNPDEPDDVALLIARARPLAPDTGPERT</sequence>
<evidence type="ECO:0000313" key="4">
    <source>
        <dbReference type="Proteomes" id="UP001500305"/>
    </source>
</evidence>
<dbReference type="SUPFAM" id="SSF81606">
    <property type="entry name" value="PP2C-like"/>
    <property type="match status" value="1"/>
</dbReference>
<dbReference type="InterPro" id="IPR000014">
    <property type="entry name" value="PAS"/>
</dbReference>
<evidence type="ECO:0000313" key="3">
    <source>
        <dbReference type="EMBL" id="GAA2251563.1"/>
    </source>
</evidence>
<comment type="caution">
    <text evidence="3">The sequence shown here is derived from an EMBL/GenBank/DDBJ whole genome shotgun (WGS) entry which is preliminary data.</text>
</comment>
<gene>
    <name evidence="3" type="ORF">GCM10010430_38330</name>
</gene>
<dbReference type="SUPFAM" id="SSF55785">
    <property type="entry name" value="PYP-like sensor domain (PAS domain)"/>
    <property type="match status" value="2"/>
</dbReference>
<dbReference type="PANTHER" id="PTHR43156:SF2">
    <property type="entry name" value="STAGE II SPORULATION PROTEIN E"/>
    <property type="match status" value="1"/>
</dbReference>
<dbReference type="RefSeq" id="WP_344637642.1">
    <property type="nucleotide sequence ID" value="NZ_BAAATR010000016.1"/>
</dbReference>
<dbReference type="SUPFAM" id="SSF55781">
    <property type="entry name" value="GAF domain-like"/>
    <property type="match status" value="1"/>
</dbReference>
<accession>A0ABP5R543</accession>
<dbReference type="Pfam" id="PF07228">
    <property type="entry name" value="SpoIIE"/>
    <property type="match status" value="1"/>
</dbReference>
<dbReference type="SMART" id="SM00065">
    <property type="entry name" value="GAF"/>
    <property type="match status" value="1"/>
</dbReference>
<dbReference type="Gene3D" id="3.60.40.10">
    <property type="entry name" value="PPM-type phosphatase domain"/>
    <property type="match status" value="1"/>
</dbReference>
<dbReference type="EMBL" id="BAAATR010000016">
    <property type="protein sequence ID" value="GAA2251563.1"/>
    <property type="molecule type" value="Genomic_DNA"/>
</dbReference>
<protein>
    <submittedName>
        <fullName evidence="3">SpoIIE family protein phosphatase</fullName>
    </submittedName>
</protein>
<reference evidence="4" key="1">
    <citation type="journal article" date="2019" name="Int. J. Syst. Evol. Microbiol.">
        <title>The Global Catalogue of Microorganisms (GCM) 10K type strain sequencing project: providing services to taxonomists for standard genome sequencing and annotation.</title>
        <authorList>
            <consortium name="The Broad Institute Genomics Platform"/>
            <consortium name="The Broad Institute Genome Sequencing Center for Infectious Disease"/>
            <person name="Wu L."/>
            <person name="Ma J."/>
        </authorList>
    </citation>
    <scope>NUCLEOTIDE SEQUENCE [LARGE SCALE GENOMIC DNA]</scope>
    <source>
        <strain evidence="4">JCM 7356</strain>
    </source>
</reference>
<dbReference type="NCBIfam" id="TIGR00229">
    <property type="entry name" value="sensory_box"/>
    <property type="match status" value="2"/>
</dbReference>
<keyword evidence="4" id="KW-1185">Reference proteome</keyword>
<dbReference type="InterPro" id="IPR036457">
    <property type="entry name" value="PPM-type-like_dom_sf"/>
</dbReference>
<evidence type="ECO:0000256" key="1">
    <source>
        <dbReference type="ARBA" id="ARBA00022801"/>
    </source>
</evidence>
<dbReference type="Gene3D" id="3.30.450.20">
    <property type="entry name" value="PAS domain"/>
    <property type="match status" value="2"/>
</dbReference>
<dbReference type="InterPro" id="IPR003018">
    <property type="entry name" value="GAF"/>
</dbReference>
<organism evidence="3 4">
    <name type="scientific">Kitasatospora cystarginea</name>
    <dbReference type="NCBI Taxonomy" id="58350"/>
    <lineage>
        <taxon>Bacteria</taxon>
        <taxon>Bacillati</taxon>
        <taxon>Actinomycetota</taxon>
        <taxon>Actinomycetes</taxon>
        <taxon>Kitasatosporales</taxon>
        <taxon>Streptomycetaceae</taxon>
        <taxon>Kitasatospora</taxon>
    </lineage>
</organism>
<dbReference type="Proteomes" id="UP001500305">
    <property type="component" value="Unassembled WGS sequence"/>
</dbReference>
<dbReference type="PANTHER" id="PTHR43156">
    <property type="entry name" value="STAGE II SPORULATION PROTEIN E-RELATED"/>
    <property type="match status" value="1"/>
</dbReference>
<name>A0ABP5R543_9ACTN</name>
<feature type="domain" description="PAS" evidence="2">
    <location>
        <begin position="137"/>
        <end position="207"/>
    </location>
</feature>
<dbReference type="InterPro" id="IPR029016">
    <property type="entry name" value="GAF-like_dom_sf"/>
</dbReference>
<dbReference type="SMART" id="SM00091">
    <property type="entry name" value="PAS"/>
    <property type="match status" value="2"/>
</dbReference>
<dbReference type="InterPro" id="IPR001932">
    <property type="entry name" value="PPM-type_phosphatase-like_dom"/>
</dbReference>
<dbReference type="Pfam" id="PF08448">
    <property type="entry name" value="PAS_4"/>
    <property type="match status" value="2"/>
</dbReference>
<proteinExistence type="predicted"/>
<dbReference type="InterPro" id="IPR052016">
    <property type="entry name" value="Bact_Sigma-Reg"/>
</dbReference>
<evidence type="ECO:0000259" key="2">
    <source>
        <dbReference type="PROSITE" id="PS50112"/>
    </source>
</evidence>